<evidence type="ECO:0000256" key="1">
    <source>
        <dbReference type="SAM" id="MobiDB-lite"/>
    </source>
</evidence>
<sequence>MILHISFLRKFASIRRRNQKQKPTTSQCPHIKQEKTKKKNVKKEQAKQ</sequence>
<accession>A0A368GG54</accession>
<keyword evidence="3" id="KW-1185">Reference proteome</keyword>
<dbReference type="AlphaFoldDB" id="A0A368GG54"/>
<protein>
    <submittedName>
        <fullName evidence="2">Uncharacterized protein</fullName>
    </submittedName>
</protein>
<proteinExistence type="predicted"/>
<evidence type="ECO:0000313" key="3">
    <source>
        <dbReference type="Proteomes" id="UP000252519"/>
    </source>
</evidence>
<gene>
    <name evidence="2" type="ORF">ANCCAN_10630</name>
</gene>
<evidence type="ECO:0000313" key="2">
    <source>
        <dbReference type="EMBL" id="RCN43366.1"/>
    </source>
</evidence>
<feature type="region of interest" description="Disordered" evidence="1">
    <location>
        <begin position="14"/>
        <end position="48"/>
    </location>
</feature>
<dbReference type="EMBL" id="JOJR01000159">
    <property type="protein sequence ID" value="RCN43366.1"/>
    <property type="molecule type" value="Genomic_DNA"/>
</dbReference>
<name>A0A368GG54_ANCCA</name>
<reference evidence="2 3" key="1">
    <citation type="submission" date="2014-10" db="EMBL/GenBank/DDBJ databases">
        <title>Draft genome of the hookworm Ancylostoma caninum.</title>
        <authorList>
            <person name="Mitreva M."/>
        </authorList>
    </citation>
    <scope>NUCLEOTIDE SEQUENCE [LARGE SCALE GENOMIC DNA]</scope>
    <source>
        <strain evidence="2 3">Baltimore</strain>
    </source>
</reference>
<organism evidence="2 3">
    <name type="scientific">Ancylostoma caninum</name>
    <name type="common">Dog hookworm</name>
    <dbReference type="NCBI Taxonomy" id="29170"/>
    <lineage>
        <taxon>Eukaryota</taxon>
        <taxon>Metazoa</taxon>
        <taxon>Ecdysozoa</taxon>
        <taxon>Nematoda</taxon>
        <taxon>Chromadorea</taxon>
        <taxon>Rhabditida</taxon>
        <taxon>Rhabditina</taxon>
        <taxon>Rhabditomorpha</taxon>
        <taxon>Strongyloidea</taxon>
        <taxon>Ancylostomatidae</taxon>
        <taxon>Ancylostomatinae</taxon>
        <taxon>Ancylostoma</taxon>
    </lineage>
</organism>
<dbReference type="Proteomes" id="UP000252519">
    <property type="component" value="Unassembled WGS sequence"/>
</dbReference>
<comment type="caution">
    <text evidence="2">The sequence shown here is derived from an EMBL/GenBank/DDBJ whole genome shotgun (WGS) entry which is preliminary data.</text>
</comment>